<proteinExistence type="predicted"/>
<reference evidence="3" key="1">
    <citation type="journal article" date="2023" name="Mol. Phylogenet. Evol.">
        <title>Genome-scale phylogeny and comparative genomics of the fungal order Sordariales.</title>
        <authorList>
            <person name="Hensen N."/>
            <person name="Bonometti L."/>
            <person name="Westerberg I."/>
            <person name="Brannstrom I.O."/>
            <person name="Guillou S."/>
            <person name="Cros-Aarteil S."/>
            <person name="Calhoun S."/>
            <person name="Haridas S."/>
            <person name="Kuo A."/>
            <person name="Mondo S."/>
            <person name="Pangilinan J."/>
            <person name="Riley R."/>
            <person name="LaButti K."/>
            <person name="Andreopoulos B."/>
            <person name="Lipzen A."/>
            <person name="Chen C."/>
            <person name="Yan M."/>
            <person name="Daum C."/>
            <person name="Ng V."/>
            <person name="Clum A."/>
            <person name="Steindorff A."/>
            <person name="Ohm R.A."/>
            <person name="Martin F."/>
            <person name="Silar P."/>
            <person name="Natvig D.O."/>
            <person name="Lalanne C."/>
            <person name="Gautier V."/>
            <person name="Ament-Velasquez S.L."/>
            <person name="Kruys A."/>
            <person name="Hutchinson M.I."/>
            <person name="Powell A.J."/>
            <person name="Barry K."/>
            <person name="Miller A.N."/>
            <person name="Grigoriev I.V."/>
            <person name="Debuchy R."/>
            <person name="Gladieux P."/>
            <person name="Hiltunen Thoren M."/>
            <person name="Johannesson H."/>
        </authorList>
    </citation>
    <scope>NUCLEOTIDE SEQUENCE</scope>
    <source>
        <strain evidence="3">CBS 892.96</strain>
    </source>
</reference>
<feature type="compositionally biased region" description="Basic residues" evidence="1">
    <location>
        <begin position="194"/>
        <end position="204"/>
    </location>
</feature>
<evidence type="ECO:0000256" key="1">
    <source>
        <dbReference type="SAM" id="MobiDB-lite"/>
    </source>
</evidence>
<dbReference type="AlphaFoldDB" id="A0AAN7A568"/>
<dbReference type="InterPro" id="IPR003615">
    <property type="entry name" value="HNH_nuc"/>
</dbReference>
<sequence length="277" mass="31441">MAGDVARRCVLSNYGDGLEMAHLLPAGEDDWWLSNQMQQYSPTQLFSSNPIDGPANLLTLRADLHRVFDERHFCFVPKVGEKNVGDGSEADAGRGGATAERKPPQLVLHVFNSTPSGQLPNLWHNRAVHPIPTTVAVECLFARFAWTILSPRVFDMFLPSTFVPRRLLLWSREKGEWETEEVSPEMCRQMWKNARSRSPRKRSAPRSDDTTDEILAMESPSPRDSGYFGRDTLGNDGCYNDEFGYAKQYEEERLGRLRKRKRSSEELVDVESSFATV</sequence>
<keyword evidence="4" id="KW-1185">Reference proteome</keyword>
<dbReference type="EMBL" id="MU866387">
    <property type="protein sequence ID" value="KAK4172852.1"/>
    <property type="molecule type" value="Genomic_DNA"/>
</dbReference>
<organism evidence="3 4">
    <name type="scientific">Triangularia setosa</name>
    <dbReference type="NCBI Taxonomy" id="2587417"/>
    <lineage>
        <taxon>Eukaryota</taxon>
        <taxon>Fungi</taxon>
        <taxon>Dikarya</taxon>
        <taxon>Ascomycota</taxon>
        <taxon>Pezizomycotina</taxon>
        <taxon>Sordariomycetes</taxon>
        <taxon>Sordariomycetidae</taxon>
        <taxon>Sordariales</taxon>
        <taxon>Podosporaceae</taxon>
        <taxon>Triangularia</taxon>
    </lineage>
</organism>
<name>A0AAN7A568_9PEZI</name>
<feature type="non-terminal residue" evidence="3">
    <location>
        <position position="277"/>
    </location>
</feature>
<gene>
    <name evidence="3" type="ORF">QBC36DRAFT_336971</name>
</gene>
<evidence type="ECO:0000259" key="2">
    <source>
        <dbReference type="Pfam" id="PF13391"/>
    </source>
</evidence>
<feature type="domain" description="HNH nuclease" evidence="2">
    <location>
        <begin position="9"/>
        <end position="76"/>
    </location>
</feature>
<dbReference type="Pfam" id="PF13391">
    <property type="entry name" value="HNH_2"/>
    <property type="match status" value="1"/>
</dbReference>
<evidence type="ECO:0000313" key="3">
    <source>
        <dbReference type="EMBL" id="KAK4172852.1"/>
    </source>
</evidence>
<dbReference type="Proteomes" id="UP001302321">
    <property type="component" value="Unassembled WGS sequence"/>
</dbReference>
<comment type="caution">
    <text evidence="3">The sequence shown here is derived from an EMBL/GenBank/DDBJ whole genome shotgun (WGS) entry which is preliminary data.</text>
</comment>
<evidence type="ECO:0000313" key="4">
    <source>
        <dbReference type="Proteomes" id="UP001302321"/>
    </source>
</evidence>
<accession>A0AAN7A568</accession>
<reference evidence="3" key="2">
    <citation type="submission" date="2023-05" db="EMBL/GenBank/DDBJ databases">
        <authorList>
            <consortium name="Lawrence Berkeley National Laboratory"/>
            <person name="Steindorff A."/>
            <person name="Hensen N."/>
            <person name="Bonometti L."/>
            <person name="Westerberg I."/>
            <person name="Brannstrom I.O."/>
            <person name="Guillou S."/>
            <person name="Cros-Aarteil S."/>
            <person name="Calhoun S."/>
            <person name="Haridas S."/>
            <person name="Kuo A."/>
            <person name="Mondo S."/>
            <person name="Pangilinan J."/>
            <person name="Riley R."/>
            <person name="Labutti K."/>
            <person name="Andreopoulos B."/>
            <person name="Lipzen A."/>
            <person name="Chen C."/>
            <person name="Yanf M."/>
            <person name="Daum C."/>
            <person name="Ng V."/>
            <person name="Clum A."/>
            <person name="Ohm R."/>
            <person name="Martin F."/>
            <person name="Silar P."/>
            <person name="Natvig D."/>
            <person name="Lalanne C."/>
            <person name="Gautier V."/>
            <person name="Ament-Velasquez S.L."/>
            <person name="Kruys A."/>
            <person name="Hutchinson M.I."/>
            <person name="Powell A.J."/>
            <person name="Barry K."/>
            <person name="Miller A.N."/>
            <person name="Grigoriev I.V."/>
            <person name="Debuchy R."/>
            <person name="Gladieux P."/>
            <person name="Thoren M.H."/>
            <person name="Johannesson H."/>
        </authorList>
    </citation>
    <scope>NUCLEOTIDE SEQUENCE</scope>
    <source>
        <strain evidence="3">CBS 892.96</strain>
    </source>
</reference>
<protein>
    <recommendedName>
        <fullName evidence="2">HNH nuclease domain-containing protein</fullName>
    </recommendedName>
</protein>
<feature type="region of interest" description="Disordered" evidence="1">
    <location>
        <begin position="191"/>
        <end position="228"/>
    </location>
</feature>